<dbReference type="SMART" id="SM00034">
    <property type="entry name" value="CLECT"/>
    <property type="match status" value="1"/>
</dbReference>
<dbReference type="Pfam" id="PF00059">
    <property type="entry name" value="Lectin_C"/>
    <property type="match status" value="1"/>
</dbReference>
<evidence type="ECO:0000313" key="3">
    <source>
        <dbReference type="EMBL" id="KAK7114598.1"/>
    </source>
</evidence>
<organism evidence="3 4">
    <name type="scientific">Littorina saxatilis</name>
    <dbReference type="NCBI Taxonomy" id="31220"/>
    <lineage>
        <taxon>Eukaryota</taxon>
        <taxon>Metazoa</taxon>
        <taxon>Spiralia</taxon>
        <taxon>Lophotrochozoa</taxon>
        <taxon>Mollusca</taxon>
        <taxon>Gastropoda</taxon>
        <taxon>Caenogastropoda</taxon>
        <taxon>Littorinimorpha</taxon>
        <taxon>Littorinoidea</taxon>
        <taxon>Littorinidae</taxon>
        <taxon>Littorina</taxon>
    </lineage>
</organism>
<dbReference type="AlphaFoldDB" id="A0AAN9C0D8"/>
<dbReference type="InterPro" id="IPR016186">
    <property type="entry name" value="C-type_lectin-like/link_sf"/>
</dbReference>
<dbReference type="InterPro" id="IPR018378">
    <property type="entry name" value="C-type_lectin_CS"/>
</dbReference>
<dbReference type="InterPro" id="IPR001304">
    <property type="entry name" value="C-type_lectin-like"/>
</dbReference>
<sequence>MKVHDTTPVLTDYNVAAATCSGEGGHLFDMLTSQDEDGLTVYLGQQTGLLSHFLYLGARKSGGDFHWTDGSLMSKSSPFWDINQPNLIDENCVAIRIPTGKLHDIGCHSFTSPFVCQIDLYGC</sequence>
<proteinExistence type="predicted"/>
<evidence type="ECO:0000259" key="2">
    <source>
        <dbReference type="PROSITE" id="PS50041"/>
    </source>
</evidence>
<gene>
    <name evidence="3" type="ORF">V1264_000635</name>
</gene>
<dbReference type="InterPro" id="IPR016187">
    <property type="entry name" value="CTDL_fold"/>
</dbReference>
<name>A0AAN9C0D8_9CAEN</name>
<dbReference type="CDD" id="cd00037">
    <property type="entry name" value="CLECT"/>
    <property type="match status" value="1"/>
</dbReference>
<dbReference type="PANTHER" id="PTHR22803">
    <property type="entry name" value="MANNOSE, PHOSPHOLIPASE, LECTIN RECEPTOR RELATED"/>
    <property type="match status" value="1"/>
</dbReference>
<dbReference type="PROSITE" id="PS50041">
    <property type="entry name" value="C_TYPE_LECTIN_2"/>
    <property type="match status" value="1"/>
</dbReference>
<dbReference type="PROSITE" id="PS00615">
    <property type="entry name" value="C_TYPE_LECTIN_1"/>
    <property type="match status" value="1"/>
</dbReference>
<dbReference type="Proteomes" id="UP001374579">
    <property type="component" value="Unassembled WGS sequence"/>
</dbReference>
<dbReference type="SUPFAM" id="SSF56436">
    <property type="entry name" value="C-type lectin-like"/>
    <property type="match status" value="1"/>
</dbReference>
<accession>A0AAN9C0D8</accession>
<keyword evidence="4" id="KW-1185">Reference proteome</keyword>
<comment type="caution">
    <text evidence="3">The sequence shown here is derived from an EMBL/GenBank/DDBJ whole genome shotgun (WGS) entry which is preliminary data.</text>
</comment>
<reference evidence="3 4" key="1">
    <citation type="submission" date="2024-02" db="EMBL/GenBank/DDBJ databases">
        <title>Chromosome-scale genome assembly of the rough periwinkle Littorina saxatilis.</title>
        <authorList>
            <person name="De Jode A."/>
            <person name="Faria R."/>
            <person name="Formenti G."/>
            <person name="Sims Y."/>
            <person name="Smith T.P."/>
            <person name="Tracey A."/>
            <person name="Wood J.M.D."/>
            <person name="Zagrodzka Z.B."/>
            <person name="Johannesson K."/>
            <person name="Butlin R.K."/>
            <person name="Leder E.H."/>
        </authorList>
    </citation>
    <scope>NUCLEOTIDE SEQUENCE [LARGE SCALE GENOMIC DNA]</scope>
    <source>
        <strain evidence="3">Snail1</strain>
        <tissue evidence="3">Muscle</tissue>
    </source>
</reference>
<dbReference type="Gene3D" id="3.10.100.10">
    <property type="entry name" value="Mannose-Binding Protein A, subunit A"/>
    <property type="match status" value="1"/>
</dbReference>
<keyword evidence="1" id="KW-1015">Disulfide bond</keyword>
<protein>
    <recommendedName>
        <fullName evidence="2">C-type lectin domain-containing protein</fullName>
    </recommendedName>
</protein>
<dbReference type="EMBL" id="JBAMIC010000001">
    <property type="protein sequence ID" value="KAK7114598.1"/>
    <property type="molecule type" value="Genomic_DNA"/>
</dbReference>
<evidence type="ECO:0000313" key="4">
    <source>
        <dbReference type="Proteomes" id="UP001374579"/>
    </source>
</evidence>
<feature type="domain" description="C-type lectin" evidence="2">
    <location>
        <begin position="13"/>
        <end position="107"/>
    </location>
</feature>
<dbReference type="InterPro" id="IPR050111">
    <property type="entry name" value="C-type_lectin/snaclec_domain"/>
</dbReference>
<evidence type="ECO:0000256" key="1">
    <source>
        <dbReference type="ARBA" id="ARBA00023157"/>
    </source>
</evidence>